<gene>
    <name evidence="20" type="ORF">TCAL_04129</name>
</gene>
<evidence type="ECO:0000256" key="12">
    <source>
        <dbReference type="ARBA" id="ARBA00022949"/>
    </source>
</evidence>
<evidence type="ECO:0000256" key="1">
    <source>
        <dbReference type="ARBA" id="ARBA00004123"/>
    </source>
</evidence>
<dbReference type="SMART" id="SM00239">
    <property type="entry name" value="C2"/>
    <property type="match status" value="2"/>
</dbReference>
<dbReference type="FunFam" id="2.60.40.150:FF:000099">
    <property type="entry name" value="Copine 3"/>
    <property type="match status" value="1"/>
</dbReference>
<dbReference type="OMA" id="CWETTEN"/>
<dbReference type="PANTHER" id="PTHR10857:SF106">
    <property type="entry name" value="C2 DOMAIN-CONTAINING PROTEIN"/>
    <property type="match status" value="1"/>
</dbReference>
<dbReference type="GO" id="GO:0005544">
    <property type="term" value="F:calcium-dependent phospholipid binding"/>
    <property type="evidence" value="ECO:0007669"/>
    <property type="project" value="InterPro"/>
</dbReference>
<organism evidence="20 21">
    <name type="scientific">Tigriopus californicus</name>
    <name type="common">Marine copepod</name>
    <dbReference type="NCBI Taxonomy" id="6832"/>
    <lineage>
        <taxon>Eukaryota</taxon>
        <taxon>Metazoa</taxon>
        <taxon>Ecdysozoa</taxon>
        <taxon>Arthropoda</taxon>
        <taxon>Crustacea</taxon>
        <taxon>Multicrustacea</taxon>
        <taxon>Hexanauplia</taxon>
        <taxon>Copepoda</taxon>
        <taxon>Harpacticoida</taxon>
        <taxon>Harpacticidae</taxon>
        <taxon>Tigriopus</taxon>
    </lineage>
</organism>
<evidence type="ECO:0000256" key="14">
    <source>
        <dbReference type="ARBA" id="ARBA00023242"/>
    </source>
</evidence>
<dbReference type="SMART" id="SM00327">
    <property type="entry name" value="VWA"/>
    <property type="match status" value="1"/>
</dbReference>
<dbReference type="GO" id="GO:0005737">
    <property type="term" value="C:cytoplasm"/>
    <property type="evidence" value="ECO:0007669"/>
    <property type="project" value="UniProtKB-SubCell"/>
</dbReference>
<comment type="similarity">
    <text evidence="5">Belongs to the copine family.</text>
</comment>
<feature type="domain" description="C2" evidence="19">
    <location>
        <begin position="1"/>
        <end position="122"/>
    </location>
</feature>
<evidence type="ECO:0000256" key="13">
    <source>
        <dbReference type="ARBA" id="ARBA00023136"/>
    </source>
</evidence>
<reference evidence="20 21" key="1">
    <citation type="journal article" date="2018" name="Nat. Ecol. Evol.">
        <title>Genomic signatures of mitonuclear coevolution across populations of Tigriopus californicus.</title>
        <authorList>
            <person name="Barreto F.S."/>
            <person name="Watson E.T."/>
            <person name="Lima T.G."/>
            <person name="Willett C.S."/>
            <person name="Edmands S."/>
            <person name="Li W."/>
            <person name="Burton R.S."/>
        </authorList>
    </citation>
    <scope>NUCLEOTIDE SEQUENCE [LARGE SCALE GENOMIC DNA]</scope>
    <source>
        <strain evidence="20 21">San Diego</strain>
    </source>
</reference>
<keyword evidence="11" id="KW-0106">Calcium</keyword>
<dbReference type="CDD" id="cd04047">
    <property type="entry name" value="C2B_Copine"/>
    <property type="match status" value="1"/>
</dbReference>
<dbReference type="Gene3D" id="2.60.40.150">
    <property type="entry name" value="C2 domain"/>
    <property type="match status" value="2"/>
</dbReference>
<dbReference type="AlphaFoldDB" id="A0A553NSH6"/>
<evidence type="ECO:0000256" key="11">
    <source>
        <dbReference type="ARBA" id="ARBA00022837"/>
    </source>
</evidence>
<evidence type="ECO:0000256" key="2">
    <source>
        <dbReference type="ARBA" id="ARBA00004236"/>
    </source>
</evidence>
<keyword evidence="9" id="KW-0479">Metal-binding</keyword>
<dbReference type="FunFam" id="2.60.40.150:FF:000042">
    <property type="entry name" value="Copine 3"/>
    <property type="match status" value="1"/>
</dbReference>
<dbReference type="GO" id="GO:0032991">
    <property type="term" value="C:protein-containing complex"/>
    <property type="evidence" value="ECO:0007669"/>
    <property type="project" value="UniProtKB-ARBA"/>
</dbReference>
<keyword evidence="13" id="KW-0472">Membrane</keyword>
<comment type="subunit">
    <text evidence="16">Monomer. Interacts with ERBB2 (preferentially with the tyrosine phosphorylated form); this interaction occurs at the cell membrane and is increased in a growth factor heregulin-dependent manner. Interacts with SHC1; this interaction may mediate the binding of CPNE3 with ERBB2. Interacts with RACK1.</text>
</comment>
<evidence type="ECO:0000256" key="18">
    <source>
        <dbReference type="ARBA" id="ARBA00076171"/>
    </source>
</evidence>
<keyword evidence="14" id="KW-0539">Nucleus</keyword>
<evidence type="ECO:0000256" key="6">
    <source>
        <dbReference type="ARBA" id="ARBA00022475"/>
    </source>
</evidence>
<dbReference type="InterPro" id="IPR036465">
    <property type="entry name" value="vWFA_dom_sf"/>
</dbReference>
<dbReference type="InterPro" id="IPR035892">
    <property type="entry name" value="C2_domain_sf"/>
</dbReference>
<evidence type="ECO:0000256" key="10">
    <source>
        <dbReference type="ARBA" id="ARBA00022737"/>
    </source>
</evidence>
<comment type="caution">
    <text evidence="20">The sequence shown here is derived from an EMBL/GenBank/DDBJ whole genome shotgun (WGS) entry which is preliminary data.</text>
</comment>
<keyword evidence="21" id="KW-1185">Reference proteome</keyword>
<dbReference type="Pfam" id="PF00168">
    <property type="entry name" value="C2"/>
    <property type="match status" value="2"/>
</dbReference>
<dbReference type="GO" id="GO:0046872">
    <property type="term" value="F:metal ion binding"/>
    <property type="evidence" value="ECO:0007669"/>
    <property type="project" value="UniProtKB-KW"/>
</dbReference>
<evidence type="ECO:0000256" key="15">
    <source>
        <dbReference type="ARBA" id="ARBA00058857"/>
    </source>
</evidence>
<dbReference type="InterPro" id="IPR037768">
    <property type="entry name" value="C2B_Copine"/>
</dbReference>
<keyword evidence="7" id="KW-0963">Cytoplasm</keyword>
<evidence type="ECO:0000256" key="9">
    <source>
        <dbReference type="ARBA" id="ARBA00022723"/>
    </source>
</evidence>
<evidence type="ECO:0000256" key="17">
    <source>
        <dbReference type="ARBA" id="ARBA00074834"/>
    </source>
</evidence>
<protein>
    <recommendedName>
        <fullName evidence="17">Copine-3</fullName>
    </recommendedName>
    <alternativeName>
        <fullName evidence="18">Copine III</fullName>
    </alternativeName>
</protein>
<dbReference type="InterPro" id="IPR002035">
    <property type="entry name" value="VWF_A"/>
</dbReference>
<dbReference type="InterPro" id="IPR000008">
    <property type="entry name" value="C2_dom"/>
</dbReference>
<dbReference type="Pfam" id="PF07002">
    <property type="entry name" value="Copine"/>
    <property type="match status" value="1"/>
</dbReference>
<dbReference type="GO" id="GO:0005925">
    <property type="term" value="C:focal adhesion"/>
    <property type="evidence" value="ECO:0007669"/>
    <property type="project" value="UniProtKB-SubCell"/>
</dbReference>
<evidence type="ECO:0000259" key="19">
    <source>
        <dbReference type="PROSITE" id="PS50004"/>
    </source>
</evidence>
<keyword evidence="8" id="KW-0597">Phosphoprotein</keyword>
<dbReference type="GO" id="GO:0071277">
    <property type="term" value="P:cellular response to calcium ion"/>
    <property type="evidence" value="ECO:0007669"/>
    <property type="project" value="UniProtKB-ARBA"/>
</dbReference>
<dbReference type="PANTHER" id="PTHR10857">
    <property type="entry name" value="COPINE"/>
    <property type="match status" value="1"/>
</dbReference>
<dbReference type="EMBL" id="VCGU01000010">
    <property type="protein sequence ID" value="TRY68359.1"/>
    <property type="molecule type" value="Genomic_DNA"/>
</dbReference>
<dbReference type="SUPFAM" id="SSF49562">
    <property type="entry name" value="C2 domain (Calcium/lipid-binding domain, CaLB)"/>
    <property type="match status" value="2"/>
</dbReference>
<feature type="domain" description="C2" evidence="19">
    <location>
        <begin position="128"/>
        <end position="253"/>
    </location>
</feature>
<evidence type="ECO:0000313" key="21">
    <source>
        <dbReference type="Proteomes" id="UP000318571"/>
    </source>
</evidence>
<evidence type="ECO:0000313" key="20">
    <source>
        <dbReference type="EMBL" id="TRY68359.1"/>
    </source>
</evidence>
<evidence type="ECO:0000256" key="5">
    <source>
        <dbReference type="ARBA" id="ARBA00009048"/>
    </source>
</evidence>
<keyword evidence="6" id="KW-1003">Cell membrane</keyword>
<dbReference type="Proteomes" id="UP000318571">
    <property type="component" value="Chromosome 1"/>
</dbReference>
<proteinExistence type="inferred from homology"/>
<keyword evidence="10" id="KW-0677">Repeat</keyword>
<dbReference type="InterPro" id="IPR045052">
    <property type="entry name" value="Copine"/>
</dbReference>
<dbReference type="SUPFAM" id="SSF53300">
    <property type="entry name" value="vWA-like"/>
    <property type="match status" value="1"/>
</dbReference>
<accession>A0A553NSH6</accession>
<comment type="subcellular location">
    <subcellularLocation>
        <location evidence="3">Cell junction</location>
        <location evidence="3">Focal adhesion</location>
    </subcellularLocation>
    <subcellularLocation>
        <location evidence="2">Cell membrane</location>
    </subcellularLocation>
    <subcellularLocation>
        <location evidence="4">Cytoplasm</location>
    </subcellularLocation>
    <subcellularLocation>
        <location evidence="1">Nucleus</location>
    </subcellularLocation>
</comment>
<keyword evidence="12" id="KW-0965">Cell junction</keyword>
<evidence type="ECO:0000256" key="16">
    <source>
        <dbReference type="ARBA" id="ARBA00065466"/>
    </source>
</evidence>
<comment type="function">
    <text evidence="15">Calcium-dependent phospholipid-binding protein that plays a role in ERBB2-mediated tumor cell migration in response to growth factor heregulin stimulation.</text>
</comment>
<evidence type="ECO:0000256" key="4">
    <source>
        <dbReference type="ARBA" id="ARBA00004496"/>
    </source>
</evidence>
<dbReference type="GO" id="GO:0005886">
    <property type="term" value="C:plasma membrane"/>
    <property type="evidence" value="ECO:0007669"/>
    <property type="project" value="UniProtKB-SubCell"/>
</dbReference>
<evidence type="ECO:0000256" key="3">
    <source>
        <dbReference type="ARBA" id="ARBA00004246"/>
    </source>
</evidence>
<sequence>MSAFQPTGGPTSRLSVGVSCENLADKDLSSKSDPQCVLFLQQQDGQWNELGRTEVLQNTLNPKWQTRFVVDFHFEARQNVRFMVIDSDNKARKITKHDNLGSLELPLAKIASAPERVHTETLTGTKAKNGRITITCEEHSYNKDIAHIQLAAQKLAKKDTFGKSDPFVEIRKFVSEGNYALVYRTEMIKNNLNPTWAEFKLPVRDLLQGEQSCPVKLDVFDWDGSDKHELIGSVTLTLNELINASAEKIQIPLIDPKKVGKKKYQNSGTLVVTKCQIETVVSFLDYLQRGTAMNFSVAIDFTASNRNPSDPRSLHHMSPQGQTQYTMAIQAIGNVIQDYDQDRHYPALGFGAKVPPHGHTSHEFFLNLSPDNPFCDGIDGILQAYARSLQNVELFGPTNFAPVINHVARFAAAYQDGRQYFVLLILTDGIVTDLKETKAAIVAASHLPMSIVIAGIGQEDFSAMKELDADQIRLEHNTQPMNRDIVQFVEFQSFLNKDGILDQAGLAKSVLEEIPNQVIQWMTAKGIKPLPR</sequence>
<dbReference type="PROSITE" id="PS50004">
    <property type="entry name" value="C2"/>
    <property type="match status" value="2"/>
</dbReference>
<dbReference type="InterPro" id="IPR010734">
    <property type="entry name" value="Copine_C"/>
</dbReference>
<evidence type="ECO:0000256" key="8">
    <source>
        <dbReference type="ARBA" id="ARBA00022553"/>
    </source>
</evidence>
<dbReference type="GO" id="GO:0005634">
    <property type="term" value="C:nucleus"/>
    <property type="evidence" value="ECO:0007669"/>
    <property type="project" value="UniProtKB-SubCell"/>
</dbReference>
<dbReference type="CDD" id="cd04048">
    <property type="entry name" value="C2A_Copine"/>
    <property type="match status" value="1"/>
</dbReference>
<evidence type="ECO:0000256" key="7">
    <source>
        <dbReference type="ARBA" id="ARBA00022490"/>
    </source>
</evidence>
<name>A0A553NSH6_TIGCA</name>